<evidence type="ECO:0000259" key="4">
    <source>
        <dbReference type="PROSITE" id="PS50102"/>
    </source>
</evidence>
<evidence type="ECO:0000256" key="3">
    <source>
        <dbReference type="SAM" id="MobiDB-lite"/>
    </source>
</evidence>
<dbReference type="InterPro" id="IPR000504">
    <property type="entry name" value="RRM_dom"/>
</dbReference>
<dbReference type="PANTHER" id="PTHR47640:SF11">
    <property type="entry name" value="RNA-BINDING PROTEIN 42"/>
    <property type="match status" value="1"/>
</dbReference>
<accession>A0A6G1GS21</accession>
<dbReference type="Proteomes" id="UP000800041">
    <property type="component" value="Unassembled WGS sequence"/>
</dbReference>
<dbReference type="PROSITE" id="PS50102">
    <property type="entry name" value="RRM"/>
    <property type="match status" value="1"/>
</dbReference>
<feature type="region of interest" description="Disordered" evidence="3">
    <location>
        <begin position="283"/>
        <end position="304"/>
    </location>
</feature>
<keyword evidence="1 2" id="KW-0694">RNA-binding</keyword>
<dbReference type="OrthoDB" id="1749473at2759"/>
<dbReference type="InterPro" id="IPR012677">
    <property type="entry name" value="Nucleotide-bd_a/b_plait_sf"/>
</dbReference>
<dbReference type="SMART" id="SM00360">
    <property type="entry name" value="RRM"/>
    <property type="match status" value="1"/>
</dbReference>
<protein>
    <submittedName>
        <fullName evidence="5">RNA-binding domain-containing protein</fullName>
    </submittedName>
</protein>
<feature type="region of interest" description="Disordered" evidence="3">
    <location>
        <begin position="206"/>
        <end position="245"/>
    </location>
</feature>
<dbReference type="InterPro" id="IPR050825">
    <property type="entry name" value="RBM42_RBP45_47-like"/>
</dbReference>
<feature type="region of interest" description="Disordered" evidence="3">
    <location>
        <begin position="1"/>
        <end position="62"/>
    </location>
</feature>
<dbReference type="SUPFAM" id="SSF54928">
    <property type="entry name" value="RNA-binding domain, RBD"/>
    <property type="match status" value="1"/>
</dbReference>
<dbReference type="Gene3D" id="3.30.70.330">
    <property type="match status" value="1"/>
</dbReference>
<gene>
    <name evidence="5" type="ORF">K402DRAFT_396557</name>
</gene>
<keyword evidence="6" id="KW-1185">Reference proteome</keyword>
<evidence type="ECO:0000256" key="2">
    <source>
        <dbReference type="PROSITE-ProRule" id="PRU00176"/>
    </source>
</evidence>
<evidence type="ECO:0000256" key="1">
    <source>
        <dbReference type="ARBA" id="ARBA00022884"/>
    </source>
</evidence>
<dbReference type="GO" id="GO:0003729">
    <property type="term" value="F:mRNA binding"/>
    <property type="evidence" value="ECO:0007669"/>
    <property type="project" value="InterPro"/>
</dbReference>
<proteinExistence type="predicted"/>
<dbReference type="EMBL" id="ML977174">
    <property type="protein sequence ID" value="KAF1983549.1"/>
    <property type="molecule type" value="Genomic_DNA"/>
</dbReference>
<organism evidence="5 6">
    <name type="scientific">Aulographum hederae CBS 113979</name>
    <dbReference type="NCBI Taxonomy" id="1176131"/>
    <lineage>
        <taxon>Eukaryota</taxon>
        <taxon>Fungi</taxon>
        <taxon>Dikarya</taxon>
        <taxon>Ascomycota</taxon>
        <taxon>Pezizomycotina</taxon>
        <taxon>Dothideomycetes</taxon>
        <taxon>Pleosporomycetidae</taxon>
        <taxon>Aulographales</taxon>
        <taxon>Aulographaceae</taxon>
    </lineage>
</organism>
<evidence type="ECO:0000313" key="6">
    <source>
        <dbReference type="Proteomes" id="UP000800041"/>
    </source>
</evidence>
<reference evidence="5" key="1">
    <citation type="journal article" date="2020" name="Stud. Mycol.">
        <title>101 Dothideomycetes genomes: a test case for predicting lifestyles and emergence of pathogens.</title>
        <authorList>
            <person name="Haridas S."/>
            <person name="Albert R."/>
            <person name="Binder M."/>
            <person name="Bloem J."/>
            <person name="Labutti K."/>
            <person name="Salamov A."/>
            <person name="Andreopoulos B."/>
            <person name="Baker S."/>
            <person name="Barry K."/>
            <person name="Bills G."/>
            <person name="Bluhm B."/>
            <person name="Cannon C."/>
            <person name="Castanera R."/>
            <person name="Culley D."/>
            <person name="Daum C."/>
            <person name="Ezra D."/>
            <person name="Gonzalez J."/>
            <person name="Henrissat B."/>
            <person name="Kuo A."/>
            <person name="Liang C."/>
            <person name="Lipzen A."/>
            <person name="Lutzoni F."/>
            <person name="Magnuson J."/>
            <person name="Mondo S."/>
            <person name="Nolan M."/>
            <person name="Ohm R."/>
            <person name="Pangilinan J."/>
            <person name="Park H.-J."/>
            <person name="Ramirez L."/>
            <person name="Alfaro M."/>
            <person name="Sun H."/>
            <person name="Tritt A."/>
            <person name="Yoshinaga Y."/>
            <person name="Zwiers L.-H."/>
            <person name="Turgeon B."/>
            <person name="Goodwin S."/>
            <person name="Spatafora J."/>
            <person name="Crous P."/>
            <person name="Grigoriev I."/>
        </authorList>
    </citation>
    <scope>NUCLEOTIDE SEQUENCE</scope>
    <source>
        <strain evidence="5">CBS 113979</strain>
    </source>
</reference>
<feature type="compositionally biased region" description="Basic and acidic residues" evidence="3">
    <location>
        <begin position="224"/>
        <end position="234"/>
    </location>
</feature>
<name>A0A6G1GS21_9PEZI</name>
<evidence type="ECO:0000313" key="5">
    <source>
        <dbReference type="EMBL" id="KAF1983549.1"/>
    </source>
</evidence>
<dbReference type="PANTHER" id="PTHR47640">
    <property type="entry name" value="TRNA SELENOCYSTEINE 1-ASSOCIATED PROTEIN 1-RELATED-RELATED"/>
    <property type="match status" value="1"/>
</dbReference>
<dbReference type="AlphaFoldDB" id="A0A6G1GS21"/>
<feature type="domain" description="RRM" evidence="4">
    <location>
        <begin position="122"/>
        <end position="200"/>
    </location>
</feature>
<dbReference type="InterPro" id="IPR035979">
    <property type="entry name" value="RBD_domain_sf"/>
</dbReference>
<dbReference type="Pfam" id="PF00076">
    <property type="entry name" value="RRM_1"/>
    <property type="match status" value="1"/>
</dbReference>
<sequence>MYPATNYGHTQVPQIHNPFAPSPQGANNGPQGNDELAEWMSTYNGRPQGKSGHGDGAASAGGANALPVGARVAKLDGVKQVDQDSAVTVDANADGKKPTVLREGGGQKWQDASLLEWDPTHHRLFIGNLAGEVTDESLYKAFSKYTSLSKARVIRDKKTTKSKGYGFVSFATGDDYFAAAKEMAGKYIGSHPIQIRRSNTEIKVYDAGKLRKHNGKQGGKYNKQRRDKDGDKNEGGGADSVVSQTGGAKTAVAKAGVVKAGGAKAGGAKAHGVESAGARSVLHANTGAGIRKHPKTKNGMKLLG</sequence>